<feature type="compositionally biased region" description="Polar residues" evidence="5">
    <location>
        <begin position="290"/>
        <end position="304"/>
    </location>
</feature>
<gene>
    <name evidence="7" type="ORF">EV356DRAFT_566257</name>
</gene>
<dbReference type="GO" id="GO:0043007">
    <property type="term" value="P:maintenance of rDNA"/>
    <property type="evidence" value="ECO:0007669"/>
    <property type="project" value="TreeGrafter"/>
</dbReference>
<dbReference type="Pfam" id="PF10332">
    <property type="entry name" value="DUF2418"/>
    <property type="match status" value="1"/>
</dbReference>
<keyword evidence="3 6" id="KW-1133">Transmembrane helix</keyword>
<keyword evidence="8" id="KW-1185">Reference proteome</keyword>
<feature type="transmembrane region" description="Helical" evidence="6">
    <location>
        <begin position="210"/>
        <end position="229"/>
    </location>
</feature>
<feature type="compositionally biased region" description="Polar residues" evidence="5">
    <location>
        <begin position="320"/>
        <end position="334"/>
    </location>
</feature>
<evidence type="ECO:0000256" key="3">
    <source>
        <dbReference type="ARBA" id="ARBA00022989"/>
    </source>
</evidence>
<keyword evidence="2 6" id="KW-0812">Transmembrane</keyword>
<keyword evidence="4 6" id="KW-0472">Membrane</keyword>
<reference evidence="7" key="1">
    <citation type="journal article" date="2020" name="Stud. Mycol.">
        <title>101 Dothideomycetes genomes: a test case for predicting lifestyles and emergence of pathogens.</title>
        <authorList>
            <person name="Haridas S."/>
            <person name="Albert R."/>
            <person name="Binder M."/>
            <person name="Bloem J."/>
            <person name="Labutti K."/>
            <person name="Salamov A."/>
            <person name="Andreopoulos B."/>
            <person name="Baker S."/>
            <person name="Barry K."/>
            <person name="Bills G."/>
            <person name="Bluhm B."/>
            <person name="Cannon C."/>
            <person name="Castanera R."/>
            <person name="Culley D."/>
            <person name="Daum C."/>
            <person name="Ezra D."/>
            <person name="Gonzalez J."/>
            <person name="Henrissat B."/>
            <person name="Kuo A."/>
            <person name="Liang C."/>
            <person name="Lipzen A."/>
            <person name="Lutzoni F."/>
            <person name="Magnuson J."/>
            <person name="Mondo S."/>
            <person name="Nolan M."/>
            <person name="Ohm R."/>
            <person name="Pangilinan J."/>
            <person name="Park H.-J."/>
            <person name="Ramirez L."/>
            <person name="Alfaro M."/>
            <person name="Sun H."/>
            <person name="Tritt A."/>
            <person name="Yoshinaga Y."/>
            <person name="Zwiers L.-H."/>
            <person name="Turgeon B."/>
            <person name="Goodwin S."/>
            <person name="Spatafora J."/>
            <person name="Crous P."/>
            <person name="Grigoriev I."/>
        </authorList>
    </citation>
    <scope>NUCLEOTIDE SEQUENCE</scope>
    <source>
        <strain evidence="7">Tuck. ex Michener</strain>
    </source>
</reference>
<feature type="compositionally biased region" description="Polar residues" evidence="5">
    <location>
        <begin position="268"/>
        <end position="280"/>
    </location>
</feature>
<evidence type="ECO:0000313" key="8">
    <source>
        <dbReference type="Proteomes" id="UP000800092"/>
    </source>
</evidence>
<dbReference type="Proteomes" id="UP000800092">
    <property type="component" value="Unassembled WGS sequence"/>
</dbReference>
<feature type="transmembrane region" description="Helical" evidence="6">
    <location>
        <begin position="82"/>
        <end position="104"/>
    </location>
</feature>
<dbReference type="GO" id="GO:0012505">
    <property type="term" value="C:endomembrane system"/>
    <property type="evidence" value="ECO:0007669"/>
    <property type="project" value="UniProtKB-SubCell"/>
</dbReference>
<evidence type="ECO:0000256" key="5">
    <source>
        <dbReference type="SAM" id="MobiDB-lite"/>
    </source>
</evidence>
<feature type="compositionally biased region" description="Polar residues" evidence="5">
    <location>
        <begin position="363"/>
        <end position="382"/>
    </location>
</feature>
<protein>
    <recommendedName>
        <fullName evidence="9">DUF2418 domain-containing protein</fullName>
    </recommendedName>
</protein>
<dbReference type="InterPro" id="IPR018819">
    <property type="entry name" value="Nur1/Mug154"/>
</dbReference>
<feature type="compositionally biased region" description="Gly residues" evidence="5">
    <location>
        <begin position="405"/>
        <end position="419"/>
    </location>
</feature>
<name>A0A6A6HBZ6_VIRVR</name>
<evidence type="ECO:0000256" key="6">
    <source>
        <dbReference type="SAM" id="Phobius"/>
    </source>
</evidence>
<evidence type="ECO:0000256" key="1">
    <source>
        <dbReference type="ARBA" id="ARBA00004127"/>
    </source>
</evidence>
<feature type="compositionally biased region" description="Basic and acidic residues" evidence="5">
    <location>
        <begin position="480"/>
        <end position="500"/>
    </location>
</feature>
<sequence>MPPLIRRQPLIERIKAKLNPWDFLIWVSEELDDLEDLHKAWATPVGLGANLIFMIARANSAPSSSKSDDVFGDFQSRRGTGWLAWVCTFIVHLLTATSILNALFTFMRKRHYRLFENSVDAPPTPSAQRVRVDSSPVASSPLRFLSNIIASSSNTAESRAHPDPSRDVWELAVWDPTALCLRLFCLFSPGHVLIYMLFLPCASLDPRPSVTVATTIFLTTLLSVQLSFLQSSYSQYTKDAALIQKEVLNEYDTKFVHPSLNRPIRDVGTQTRATSTSPAGTRTREVDIYTPTTVVNRGFQTRPNPNYAAQYDPDGHLSRPPSSATHQPSHQQPRSIFHRQSAAAPRPTPRTSLGGSGLGATPNLKSPPQSQAANGFPQTDFSSPIRPRHASEYQSSRYRESGTSAGVGAGAGGTGGGAGDGGSLGVYTHANSPIRKAASTNHLRGEARDEGQMQAQAHGHARRPGSPLKRVSLPGGGLDGGRRRGMERFGGFRERESRPY</sequence>
<dbReference type="PANTHER" id="PTHR28293:SF1">
    <property type="entry name" value="NUCLEAR RIM PROTEIN 1"/>
    <property type="match status" value="1"/>
</dbReference>
<dbReference type="PANTHER" id="PTHR28293">
    <property type="entry name" value="NUCLEAR RIM PROTEIN 1"/>
    <property type="match status" value="1"/>
</dbReference>
<dbReference type="GO" id="GO:0007096">
    <property type="term" value="P:regulation of exit from mitosis"/>
    <property type="evidence" value="ECO:0007669"/>
    <property type="project" value="TreeGrafter"/>
</dbReference>
<proteinExistence type="predicted"/>
<feature type="region of interest" description="Disordered" evidence="5">
    <location>
        <begin position="442"/>
        <end position="500"/>
    </location>
</feature>
<evidence type="ECO:0000256" key="2">
    <source>
        <dbReference type="ARBA" id="ARBA00022692"/>
    </source>
</evidence>
<evidence type="ECO:0000256" key="4">
    <source>
        <dbReference type="ARBA" id="ARBA00023136"/>
    </source>
</evidence>
<evidence type="ECO:0008006" key="9">
    <source>
        <dbReference type="Google" id="ProtNLM"/>
    </source>
</evidence>
<dbReference type="AlphaFoldDB" id="A0A6A6HBZ6"/>
<feature type="transmembrane region" description="Helical" evidence="6">
    <location>
        <begin position="179"/>
        <end position="198"/>
    </location>
</feature>
<comment type="subcellular location">
    <subcellularLocation>
        <location evidence="1">Endomembrane system</location>
        <topology evidence="1">Multi-pass membrane protein</topology>
    </subcellularLocation>
</comment>
<feature type="region of interest" description="Disordered" evidence="5">
    <location>
        <begin position="265"/>
        <end position="419"/>
    </location>
</feature>
<evidence type="ECO:0000313" key="7">
    <source>
        <dbReference type="EMBL" id="KAF2235644.1"/>
    </source>
</evidence>
<accession>A0A6A6HBZ6</accession>
<dbReference type="OrthoDB" id="3363151at2759"/>
<organism evidence="7 8">
    <name type="scientific">Viridothelium virens</name>
    <name type="common">Speckled blister lichen</name>
    <name type="synonym">Trypethelium virens</name>
    <dbReference type="NCBI Taxonomy" id="1048519"/>
    <lineage>
        <taxon>Eukaryota</taxon>
        <taxon>Fungi</taxon>
        <taxon>Dikarya</taxon>
        <taxon>Ascomycota</taxon>
        <taxon>Pezizomycotina</taxon>
        <taxon>Dothideomycetes</taxon>
        <taxon>Dothideomycetes incertae sedis</taxon>
        <taxon>Trypetheliales</taxon>
        <taxon>Trypetheliaceae</taxon>
        <taxon>Viridothelium</taxon>
    </lineage>
</organism>
<dbReference type="EMBL" id="ML991790">
    <property type="protein sequence ID" value="KAF2235644.1"/>
    <property type="molecule type" value="Genomic_DNA"/>
</dbReference>